<feature type="transmembrane region" description="Helical" evidence="1">
    <location>
        <begin position="179"/>
        <end position="204"/>
    </location>
</feature>
<feature type="transmembrane region" description="Helical" evidence="1">
    <location>
        <begin position="224"/>
        <end position="248"/>
    </location>
</feature>
<feature type="transmembrane region" description="Helical" evidence="1">
    <location>
        <begin position="151"/>
        <end position="172"/>
    </location>
</feature>
<keyword evidence="1" id="KW-0812">Transmembrane</keyword>
<feature type="transmembrane region" description="Helical" evidence="1">
    <location>
        <begin position="110"/>
        <end position="131"/>
    </location>
</feature>
<organism evidence="2 3">
    <name type="scientific">Streptomyces finlayi</name>
    <dbReference type="NCBI Taxonomy" id="67296"/>
    <lineage>
        <taxon>Bacteria</taxon>
        <taxon>Bacillati</taxon>
        <taxon>Actinomycetota</taxon>
        <taxon>Actinomycetes</taxon>
        <taxon>Kitasatosporales</taxon>
        <taxon>Streptomycetaceae</taxon>
        <taxon>Streptomyces</taxon>
    </lineage>
</organism>
<dbReference type="EMBL" id="BMVC01000011">
    <property type="protein sequence ID" value="GHD03966.1"/>
    <property type="molecule type" value="Genomic_DNA"/>
</dbReference>
<reference evidence="2" key="1">
    <citation type="journal article" date="2014" name="Int. J. Syst. Evol. Microbiol.">
        <title>Complete genome sequence of Corynebacterium casei LMG S-19264T (=DSM 44701T), isolated from a smear-ripened cheese.</title>
        <authorList>
            <consortium name="US DOE Joint Genome Institute (JGI-PGF)"/>
            <person name="Walter F."/>
            <person name="Albersmeier A."/>
            <person name="Kalinowski J."/>
            <person name="Ruckert C."/>
        </authorList>
    </citation>
    <scope>NUCLEOTIDE SEQUENCE</scope>
    <source>
        <strain evidence="2">JCM 4637</strain>
    </source>
</reference>
<proteinExistence type="predicted"/>
<keyword evidence="1" id="KW-1133">Transmembrane helix</keyword>
<comment type="caution">
    <text evidence="2">The sequence shown here is derived from an EMBL/GenBank/DDBJ whole genome shotgun (WGS) entry which is preliminary data.</text>
</comment>
<feature type="transmembrane region" description="Helical" evidence="1">
    <location>
        <begin position="21"/>
        <end position="47"/>
    </location>
</feature>
<name>A0A918X1P0_9ACTN</name>
<dbReference type="AlphaFoldDB" id="A0A918X1P0"/>
<keyword evidence="1" id="KW-0472">Membrane</keyword>
<sequence length="253" mass="25627">MNREKRQGATLASAIGSEWAKLWSVSTSTACLLAGLALTGVFAFYYASIARINAHPLQPLGNAPVSALTLGQFTLLVLAMATVTGEYATGSARASLLWVPVRARLHLAKSAVTAAVAFAAGTGFGAVGLAVAWGPFGGRATFDAAQSATQVLAMGVYCALLAVLAVGVALALRTAAAALSVLVVLVAGLPVMCTGLGGPLLTAVNDLLPQTAGTYFMRGGDTPYPAPVGLLIVLGWAVAAHLAGLVVLRRRDA</sequence>
<gene>
    <name evidence="2" type="ORF">GCM10010334_52190</name>
</gene>
<evidence type="ECO:0000313" key="2">
    <source>
        <dbReference type="EMBL" id="GHD03966.1"/>
    </source>
</evidence>
<evidence type="ECO:0000256" key="1">
    <source>
        <dbReference type="SAM" id="Phobius"/>
    </source>
</evidence>
<feature type="transmembrane region" description="Helical" evidence="1">
    <location>
        <begin position="67"/>
        <end position="89"/>
    </location>
</feature>
<evidence type="ECO:0000313" key="3">
    <source>
        <dbReference type="Proteomes" id="UP000638353"/>
    </source>
</evidence>
<dbReference type="RefSeq" id="WP_229898206.1">
    <property type="nucleotide sequence ID" value="NZ_BMVC01000011.1"/>
</dbReference>
<accession>A0A918X1P0</accession>
<protein>
    <submittedName>
        <fullName evidence="2">ABC transporter</fullName>
    </submittedName>
</protein>
<reference evidence="2" key="2">
    <citation type="submission" date="2020-09" db="EMBL/GenBank/DDBJ databases">
        <authorList>
            <person name="Sun Q."/>
            <person name="Ohkuma M."/>
        </authorList>
    </citation>
    <scope>NUCLEOTIDE SEQUENCE</scope>
    <source>
        <strain evidence="2">JCM 4637</strain>
    </source>
</reference>
<dbReference type="Proteomes" id="UP000638353">
    <property type="component" value="Unassembled WGS sequence"/>
</dbReference>